<accession>A0A381XW49</accession>
<sequence>MDKIASSNSNVIAEKSAFRFTLINPSIIGLNDVVCKRSSTPFRN</sequence>
<gene>
    <name evidence="1" type="ORF">METZ01_LOCUS121704</name>
</gene>
<name>A0A381XW49_9ZZZZ</name>
<protein>
    <submittedName>
        <fullName evidence="1">Uncharacterized protein</fullName>
    </submittedName>
</protein>
<reference evidence="1" key="1">
    <citation type="submission" date="2018-05" db="EMBL/GenBank/DDBJ databases">
        <authorList>
            <person name="Lanie J.A."/>
            <person name="Ng W.-L."/>
            <person name="Kazmierczak K.M."/>
            <person name="Andrzejewski T.M."/>
            <person name="Davidsen T.M."/>
            <person name="Wayne K.J."/>
            <person name="Tettelin H."/>
            <person name="Glass J.I."/>
            <person name="Rusch D."/>
            <person name="Podicherti R."/>
            <person name="Tsui H.-C.T."/>
            <person name="Winkler M.E."/>
        </authorList>
    </citation>
    <scope>NUCLEOTIDE SEQUENCE</scope>
</reference>
<organism evidence="1">
    <name type="scientific">marine metagenome</name>
    <dbReference type="NCBI Taxonomy" id="408172"/>
    <lineage>
        <taxon>unclassified sequences</taxon>
        <taxon>metagenomes</taxon>
        <taxon>ecological metagenomes</taxon>
    </lineage>
</organism>
<dbReference type="AlphaFoldDB" id="A0A381XW49"/>
<proteinExistence type="predicted"/>
<evidence type="ECO:0000313" key="1">
    <source>
        <dbReference type="EMBL" id="SVA68850.1"/>
    </source>
</evidence>
<dbReference type="EMBL" id="UINC01016558">
    <property type="protein sequence ID" value="SVA68850.1"/>
    <property type="molecule type" value="Genomic_DNA"/>
</dbReference>
<feature type="non-terminal residue" evidence="1">
    <location>
        <position position="44"/>
    </location>
</feature>